<reference evidence="4" key="1">
    <citation type="journal article" date="2015" name="Nat. Genet.">
        <title>The genome and transcriptome of the zoonotic hookworm Ancylostoma ceylanicum identify infection-specific gene families.</title>
        <authorList>
            <person name="Schwarz E.M."/>
            <person name="Hu Y."/>
            <person name="Antoshechkin I."/>
            <person name="Miller M.M."/>
            <person name="Sternberg P.W."/>
            <person name="Aroian R.V."/>
        </authorList>
    </citation>
    <scope>NUCLEOTIDE SEQUENCE</scope>
    <source>
        <strain evidence="4">HY135</strain>
    </source>
</reference>
<name>A0A016SPD0_9BILA</name>
<sequence>MRRASRITTLSAVGLYLVRSTFALICPIPSSGGLPVRNKTCPDFKADPSFIYCCTSKLPPTTGIYREKHGVFCCSLADFEKERQEQADEEFHNFIKQYLAVIIICSLLAIGLTLTITSLLCKRMRRCPLYRERSMLTHSVQAATMYRPVDTIPPKIYEDDGHLPGDHYTMFPFPPTHSFFSGLSMRARGLGQAIVEKNDGALGHGKVTQLVHGEYKLLSSCYVTYMWW</sequence>
<dbReference type="OrthoDB" id="5873684at2759"/>
<evidence type="ECO:0000313" key="3">
    <source>
        <dbReference type="EMBL" id="EYB92212.1"/>
    </source>
</evidence>
<keyword evidence="2" id="KW-0732">Signal</keyword>
<gene>
    <name evidence="3" type="primary">Acey_s0196.g1514</name>
    <name evidence="3" type="synonym">Acey-R05C11.4</name>
    <name evidence="3" type="ORF">Y032_0196g1514</name>
</gene>
<evidence type="ECO:0000256" key="1">
    <source>
        <dbReference type="SAM" id="Phobius"/>
    </source>
</evidence>
<keyword evidence="1" id="KW-0472">Membrane</keyword>
<comment type="caution">
    <text evidence="3">The sequence shown here is derived from an EMBL/GenBank/DDBJ whole genome shotgun (WGS) entry which is preliminary data.</text>
</comment>
<dbReference type="STRING" id="53326.A0A016SPD0"/>
<feature type="signal peptide" evidence="2">
    <location>
        <begin position="1"/>
        <end position="23"/>
    </location>
</feature>
<evidence type="ECO:0000313" key="4">
    <source>
        <dbReference type="Proteomes" id="UP000024635"/>
    </source>
</evidence>
<proteinExistence type="predicted"/>
<dbReference type="EMBL" id="JARK01001532">
    <property type="protein sequence ID" value="EYB92212.1"/>
    <property type="molecule type" value="Genomic_DNA"/>
</dbReference>
<accession>A0A016SPD0</accession>
<keyword evidence="4" id="KW-1185">Reference proteome</keyword>
<feature type="chain" id="PRO_5001486640" evidence="2">
    <location>
        <begin position="24"/>
        <end position="228"/>
    </location>
</feature>
<organism evidence="3 4">
    <name type="scientific">Ancylostoma ceylanicum</name>
    <dbReference type="NCBI Taxonomy" id="53326"/>
    <lineage>
        <taxon>Eukaryota</taxon>
        <taxon>Metazoa</taxon>
        <taxon>Ecdysozoa</taxon>
        <taxon>Nematoda</taxon>
        <taxon>Chromadorea</taxon>
        <taxon>Rhabditida</taxon>
        <taxon>Rhabditina</taxon>
        <taxon>Rhabditomorpha</taxon>
        <taxon>Strongyloidea</taxon>
        <taxon>Ancylostomatidae</taxon>
        <taxon>Ancylostomatinae</taxon>
        <taxon>Ancylostoma</taxon>
    </lineage>
</organism>
<dbReference type="Proteomes" id="UP000024635">
    <property type="component" value="Unassembled WGS sequence"/>
</dbReference>
<keyword evidence="1" id="KW-1133">Transmembrane helix</keyword>
<keyword evidence="1" id="KW-0812">Transmembrane</keyword>
<dbReference type="AlphaFoldDB" id="A0A016SPD0"/>
<evidence type="ECO:0000256" key="2">
    <source>
        <dbReference type="SAM" id="SignalP"/>
    </source>
</evidence>
<feature type="transmembrane region" description="Helical" evidence="1">
    <location>
        <begin position="98"/>
        <end position="121"/>
    </location>
</feature>
<protein>
    <submittedName>
        <fullName evidence="3">Uncharacterized protein</fullName>
    </submittedName>
</protein>